<keyword evidence="1" id="KW-0175">Coiled coil</keyword>
<feature type="coiled-coil region" evidence="1">
    <location>
        <begin position="144"/>
        <end position="175"/>
    </location>
</feature>
<dbReference type="Proteomes" id="UP000789396">
    <property type="component" value="Unassembled WGS sequence"/>
</dbReference>
<comment type="caution">
    <text evidence="3">The sequence shown here is derived from an EMBL/GenBank/DDBJ whole genome shotgun (WGS) entry which is preliminary data.</text>
</comment>
<name>A0A9N8VE84_9GLOM</name>
<dbReference type="AlphaFoldDB" id="A0A9N8VE84"/>
<gene>
    <name evidence="3" type="ORF">RFULGI_LOCUS40</name>
</gene>
<keyword evidence="4" id="KW-1185">Reference proteome</keyword>
<protein>
    <submittedName>
        <fullName evidence="3">11330_t:CDS:1</fullName>
    </submittedName>
</protein>
<evidence type="ECO:0000256" key="1">
    <source>
        <dbReference type="SAM" id="Coils"/>
    </source>
</evidence>
<accession>A0A9N8VE84</accession>
<evidence type="ECO:0000313" key="3">
    <source>
        <dbReference type="EMBL" id="CAG8447749.1"/>
    </source>
</evidence>
<feature type="region of interest" description="Disordered" evidence="2">
    <location>
        <begin position="1"/>
        <end position="21"/>
    </location>
</feature>
<evidence type="ECO:0000256" key="2">
    <source>
        <dbReference type="SAM" id="MobiDB-lite"/>
    </source>
</evidence>
<dbReference type="OrthoDB" id="10585836at2759"/>
<sequence length="347" mass="39691">MFKSKNNNNQNENNENEKDNQNNNSFIAIGLAAGYALYKFGILQKVLKGRKSIKVFPSPTPKVKKVKNPVAYYQCLLHEIQAGLAGRPITEICRNCKMNSVNSAQTHNQRINNLLNAYRQIGEALRTLQESLRDYVKLPLETKARELQEQLTKKVGEFQAQQQELQKELKEKVKEGVKPSDIKRLKRSRSLGDIPATTDPQLTALKAENEELKKKISELEKQEIFVDAPENNAEELKTQISELETKLLEAQTELSETQKQLDQANESRLNALKDFGKQQEQIKQLKQELASTVEYDSDQITDLEKNNRELKKEKSLLAEQLKLATQDLNNFQRINELRLGTKEVGTD</sequence>
<evidence type="ECO:0000313" key="4">
    <source>
        <dbReference type="Proteomes" id="UP000789396"/>
    </source>
</evidence>
<feature type="coiled-coil region" evidence="1">
    <location>
        <begin position="202"/>
        <end position="327"/>
    </location>
</feature>
<feature type="compositionally biased region" description="Low complexity" evidence="2">
    <location>
        <begin position="1"/>
        <end position="13"/>
    </location>
</feature>
<reference evidence="3" key="1">
    <citation type="submission" date="2021-06" db="EMBL/GenBank/DDBJ databases">
        <authorList>
            <person name="Kallberg Y."/>
            <person name="Tangrot J."/>
            <person name="Rosling A."/>
        </authorList>
    </citation>
    <scope>NUCLEOTIDE SEQUENCE</scope>
    <source>
        <strain evidence="3">IN212</strain>
    </source>
</reference>
<organism evidence="3 4">
    <name type="scientific">Racocetra fulgida</name>
    <dbReference type="NCBI Taxonomy" id="60492"/>
    <lineage>
        <taxon>Eukaryota</taxon>
        <taxon>Fungi</taxon>
        <taxon>Fungi incertae sedis</taxon>
        <taxon>Mucoromycota</taxon>
        <taxon>Glomeromycotina</taxon>
        <taxon>Glomeromycetes</taxon>
        <taxon>Diversisporales</taxon>
        <taxon>Gigasporaceae</taxon>
        <taxon>Racocetra</taxon>
    </lineage>
</organism>
<proteinExistence type="predicted"/>
<dbReference type="EMBL" id="CAJVPZ010000002">
    <property type="protein sequence ID" value="CAG8447749.1"/>
    <property type="molecule type" value="Genomic_DNA"/>
</dbReference>